<evidence type="ECO:0000313" key="2">
    <source>
        <dbReference type="EMBL" id="EYT50030.1"/>
    </source>
</evidence>
<proteinExistence type="predicted"/>
<sequence>MNTFWGCTTDDMEGWADLATGHTAAFTTLLDDLAAAGPTLPWFGPDAQRFQADLASLLTAGYEAGRLLGRYLEQVRAEAEEQEEASAPDGGTRSAGGPGPVPRPGAPLSPGPLFGPAVSNPFGPMIHPDPIGLFDRLREKTKEWEFGSPWWDPGMHRPIGSPSSPPPMPPVLQPTGSTAPDITITADGEAVRTAGARQVPGLKQAQMLMGVHEVIGRGIDGVERGMAGAGYGAYTGALAPFRTMHAASGMAFGEDSVPGQILGAADAQIANTMHTTGAVGEALLNGDLKGAARETEMGLLRHAEAQFDLVSASPIRPLAGFASSTLETGADALEQIAPPAVSESLRSAAGTIDSHVTAFDEATSAQRFLDLRYRYLPLPWDQPA</sequence>
<keyword evidence="3" id="KW-1185">Reference proteome</keyword>
<name>A0A022KY89_9MICO</name>
<feature type="region of interest" description="Disordered" evidence="1">
    <location>
        <begin position="78"/>
        <end position="116"/>
    </location>
</feature>
<dbReference type="Proteomes" id="UP000019754">
    <property type="component" value="Unassembled WGS sequence"/>
</dbReference>
<organism evidence="2 3">
    <name type="scientific">Brachybacterium muris UCD-AY4</name>
    <dbReference type="NCBI Taxonomy" id="1249481"/>
    <lineage>
        <taxon>Bacteria</taxon>
        <taxon>Bacillati</taxon>
        <taxon>Actinomycetota</taxon>
        <taxon>Actinomycetes</taxon>
        <taxon>Micrococcales</taxon>
        <taxon>Dermabacteraceae</taxon>
        <taxon>Brachybacterium</taxon>
    </lineage>
</organism>
<evidence type="ECO:0000313" key="3">
    <source>
        <dbReference type="Proteomes" id="UP000019754"/>
    </source>
</evidence>
<accession>A0A022KY89</accession>
<dbReference type="HOGENOM" id="CLU_692009_0_0_11"/>
<dbReference type="AlphaFoldDB" id="A0A022KY89"/>
<dbReference type="OrthoDB" id="4792313at2"/>
<dbReference type="EMBL" id="AORC01000006">
    <property type="protein sequence ID" value="EYT50030.1"/>
    <property type="molecule type" value="Genomic_DNA"/>
</dbReference>
<protein>
    <submittedName>
        <fullName evidence="2">Uncharacterized protein</fullName>
    </submittedName>
</protein>
<evidence type="ECO:0000256" key="1">
    <source>
        <dbReference type="SAM" id="MobiDB-lite"/>
    </source>
</evidence>
<feature type="compositionally biased region" description="Pro residues" evidence="1">
    <location>
        <begin position="99"/>
        <end position="110"/>
    </location>
</feature>
<dbReference type="RefSeq" id="WP_017822901.1">
    <property type="nucleotide sequence ID" value="NZ_AORC01000006.1"/>
</dbReference>
<comment type="caution">
    <text evidence="2">The sequence shown here is derived from an EMBL/GenBank/DDBJ whole genome shotgun (WGS) entry which is preliminary data.</text>
</comment>
<gene>
    <name evidence="2" type="ORF">D641_0105985</name>
</gene>
<reference evidence="2 3" key="1">
    <citation type="journal article" date="2013" name="Genome Announc.">
        <title>Draft genome sequence of an Actinobacterium, Brachybacterium muris strain UCD-AY4.</title>
        <authorList>
            <person name="Lo J.R."/>
            <person name="Lang J.M."/>
            <person name="Darling A.E."/>
            <person name="Eisen J.A."/>
            <person name="Coil D.A."/>
        </authorList>
    </citation>
    <scope>NUCLEOTIDE SEQUENCE [LARGE SCALE GENOMIC DNA]</scope>
    <source>
        <strain evidence="2 3">UCD-AY4</strain>
    </source>
</reference>